<comment type="cofactor">
    <cofactor evidence="1">
        <name>Mg(2+)</name>
        <dbReference type="ChEBI" id="CHEBI:18420"/>
    </cofactor>
</comment>
<accession>A0A4Q1CNI0</accession>
<comment type="caution">
    <text evidence="6">The sequence shown here is derived from an EMBL/GenBank/DDBJ whole genome shotgun (WGS) entry which is preliminary data.</text>
</comment>
<protein>
    <submittedName>
        <fullName evidence="6">Hexitol phosphatase HxpB</fullName>
    </submittedName>
</protein>
<dbReference type="InterPro" id="IPR023214">
    <property type="entry name" value="HAD_sf"/>
</dbReference>
<proteinExistence type="inferred from homology"/>
<gene>
    <name evidence="6" type="primary">hxpB</name>
    <name evidence="6" type="ORF">ESA94_04595</name>
</gene>
<dbReference type="InterPro" id="IPR041492">
    <property type="entry name" value="HAD_2"/>
</dbReference>
<keyword evidence="3" id="KW-0479">Metal-binding</keyword>
<evidence type="ECO:0000313" key="6">
    <source>
        <dbReference type="EMBL" id="RXK62295.1"/>
    </source>
</evidence>
<dbReference type="RefSeq" id="WP_129129666.1">
    <property type="nucleotide sequence ID" value="NZ_SDHW01000001.1"/>
</dbReference>
<dbReference type="Proteomes" id="UP000290204">
    <property type="component" value="Unassembled WGS sequence"/>
</dbReference>
<evidence type="ECO:0000256" key="4">
    <source>
        <dbReference type="ARBA" id="ARBA00022842"/>
    </source>
</evidence>
<name>A0A4Q1CNI0_9BACT</name>
<dbReference type="PANTHER" id="PTHR46193">
    <property type="entry name" value="6-PHOSPHOGLUCONATE PHOSPHATASE"/>
    <property type="match status" value="1"/>
</dbReference>
<evidence type="ECO:0000256" key="1">
    <source>
        <dbReference type="ARBA" id="ARBA00001946"/>
    </source>
</evidence>
<dbReference type="NCBIfam" id="NF008087">
    <property type="entry name" value="PRK10826.1"/>
    <property type="match status" value="1"/>
</dbReference>
<dbReference type="GO" id="GO:0046872">
    <property type="term" value="F:metal ion binding"/>
    <property type="evidence" value="ECO:0007669"/>
    <property type="project" value="UniProtKB-KW"/>
</dbReference>
<keyword evidence="5" id="KW-0119">Carbohydrate metabolism</keyword>
<dbReference type="NCBIfam" id="TIGR01509">
    <property type="entry name" value="HAD-SF-IA-v3"/>
    <property type="match status" value="1"/>
</dbReference>
<keyword evidence="7" id="KW-1185">Reference proteome</keyword>
<evidence type="ECO:0000313" key="7">
    <source>
        <dbReference type="Proteomes" id="UP000290204"/>
    </source>
</evidence>
<keyword evidence="4" id="KW-0460">Magnesium</keyword>
<dbReference type="InterPro" id="IPR006439">
    <property type="entry name" value="HAD-SF_hydro_IA"/>
</dbReference>
<dbReference type="OrthoDB" id="9797743at2"/>
<dbReference type="EMBL" id="SDHW01000001">
    <property type="protein sequence ID" value="RXK62295.1"/>
    <property type="molecule type" value="Genomic_DNA"/>
</dbReference>
<evidence type="ECO:0000256" key="5">
    <source>
        <dbReference type="ARBA" id="ARBA00023277"/>
    </source>
</evidence>
<dbReference type="SUPFAM" id="SSF56784">
    <property type="entry name" value="HAD-like"/>
    <property type="match status" value="1"/>
</dbReference>
<evidence type="ECO:0000256" key="2">
    <source>
        <dbReference type="ARBA" id="ARBA00006171"/>
    </source>
</evidence>
<dbReference type="Pfam" id="PF13419">
    <property type="entry name" value="HAD_2"/>
    <property type="match status" value="1"/>
</dbReference>
<dbReference type="InterPro" id="IPR051600">
    <property type="entry name" value="Beta-PGM-like"/>
</dbReference>
<dbReference type="AlphaFoldDB" id="A0A4Q1CNI0"/>
<sequence>MKLKAAIFDMDGLLIDSEPLWQEAGSETLHEFGINLTTEQYHSSTGLRTEEWIQHWFHYFNIPTQHAVQAVETIIQKAVSKIDANGIPFSGSDSIIPFMRSFGLKIGLATSSPLSLVEVVLRKLKLENSFDAITSAEKLPFGKPHPQVYLNCANELNAAGMECIAFEDSFNGMIAAKAARMKCVIIPAVADYNHPKWNAADLKLQSLTAFDEEQLKLFL</sequence>
<dbReference type="Gene3D" id="1.10.150.240">
    <property type="entry name" value="Putative phosphatase, domain 2"/>
    <property type="match status" value="1"/>
</dbReference>
<dbReference type="PANTHER" id="PTHR46193:SF18">
    <property type="entry name" value="HEXITOL PHOSPHATASE B"/>
    <property type="match status" value="1"/>
</dbReference>
<dbReference type="InterPro" id="IPR036412">
    <property type="entry name" value="HAD-like_sf"/>
</dbReference>
<comment type="similarity">
    <text evidence="2">Belongs to the HAD-like hydrolase superfamily. CbbY/CbbZ/Gph/YieH family.</text>
</comment>
<organism evidence="6 7">
    <name type="scientific">Lacibacter luteus</name>
    <dbReference type="NCBI Taxonomy" id="2508719"/>
    <lineage>
        <taxon>Bacteria</taxon>
        <taxon>Pseudomonadati</taxon>
        <taxon>Bacteroidota</taxon>
        <taxon>Chitinophagia</taxon>
        <taxon>Chitinophagales</taxon>
        <taxon>Chitinophagaceae</taxon>
        <taxon>Lacibacter</taxon>
    </lineage>
</organism>
<dbReference type="SFLD" id="SFLDS00003">
    <property type="entry name" value="Haloacid_Dehalogenase"/>
    <property type="match status" value="1"/>
</dbReference>
<dbReference type="SFLD" id="SFLDG01135">
    <property type="entry name" value="C1.5.6:_HAD__Beta-PGM__Phospha"/>
    <property type="match status" value="1"/>
</dbReference>
<dbReference type="InterPro" id="IPR023198">
    <property type="entry name" value="PGP-like_dom2"/>
</dbReference>
<dbReference type="GO" id="GO:0003824">
    <property type="term" value="F:catalytic activity"/>
    <property type="evidence" value="ECO:0007669"/>
    <property type="project" value="UniProtKB-ARBA"/>
</dbReference>
<reference evidence="6 7" key="1">
    <citation type="submission" date="2019-01" db="EMBL/GenBank/DDBJ databases">
        <title>Lacibacter sp. strain TTM-7.</title>
        <authorList>
            <person name="Chen W.-M."/>
        </authorList>
    </citation>
    <scope>NUCLEOTIDE SEQUENCE [LARGE SCALE GENOMIC DNA]</scope>
    <source>
        <strain evidence="6 7">TTM-7</strain>
    </source>
</reference>
<dbReference type="SFLD" id="SFLDG01129">
    <property type="entry name" value="C1.5:_HAD__Beta-PGM__Phosphata"/>
    <property type="match status" value="1"/>
</dbReference>
<dbReference type="PRINTS" id="PR00413">
    <property type="entry name" value="HADHALOGNASE"/>
</dbReference>
<dbReference type="Gene3D" id="3.40.50.1000">
    <property type="entry name" value="HAD superfamily/HAD-like"/>
    <property type="match status" value="1"/>
</dbReference>
<evidence type="ECO:0000256" key="3">
    <source>
        <dbReference type="ARBA" id="ARBA00022723"/>
    </source>
</evidence>